<keyword evidence="2" id="KW-0813">Transport</keyword>
<evidence type="ECO:0000313" key="7">
    <source>
        <dbReference type="Proteomes" id="UP001057532"/>
    </source>
</evidence>
<evidence type="ECO:0000256" key="3">
    <source>
        <dbReference type="ARBA" id="ARBA00022741"/>
    </source>
</evidence>
<dbReference type="InterPro" id="IPR003439">
    <property type="entry name" value="ABC_transporter-like_ATP-bd"/>
</dbReference>
<dbReference type="SUPFAM" id="SSF52540">
    <property type="entry name" value="P-loop containing nucleoside triphosphate hydrolases"/>
    <property type="match status" value="1"/>
</dbReference>
<feature type="domain" description="ABC transporter" evidence="5">
    <location>
        <begin position="2"/>
        <end position="229"/>
    </location>
</feature>
<dbReference type="SMART" id="SM00382">
    <property type="entry name" value="AAA"/>
    <property type="match status" value="1"/>
</dbReference>
<dbReference type="Pfam" id="PF00005">
    <property type="entry name" value="ABC_tran"/>
    <property type="match status" value="1"/>
</dbReference>
<dbReference type="PANTHER" id="PTHR42711">
    <property type="entry name" value="ABC TRANSPORTER ATP-BINDING PROTEIN"/>
    <property type="match status" value="1"/>
</dbReference>
<accession>A0ABY5C395</accession>
<dbReference type="Proteomes" id="UP001057532">
    <property type="component" value="Chromosome"/>
</dbReference>
<organism evidence="6 7">
    <name type="scientific">Fructilactobacillus ixorae</name>
    <dbReference type="NCBI Taxonomy" id="1750535"/>
    <lineage>
        <taxon>Bacteria</taxon>
        <taxon>Bacillati</taxon>
        <taxon>Bacillota</taxon>
        <taxon>Bacilli</taxon>
        <taxon>Lactobacillales</taxon>
        <taxon>Lactobacillaceae</taxon>
        <taxon>Fructilactobacillus</taxon>
    </lineage>
</organism>
<dbReference type="InterPro" id="IPR050763">
    <property type="entry name" value="ABC_transporter_ATP-binding"/>
</dbReference>
<proteinExistence type="inferred from homology"/>
<evidence type="ECO:0000256" key="2">
    <source>
        <dbReference type="ARBA" id="ARBA00022448"/>
    </source>
</evidence>
<dbReference type="EMBL" id="CP097478">
    <property type="protein sequence ID" value="USS93259.1"/>
    <property type="molecule type" value="Genomic_DNA"/>
</dbReference>
<reference evidence="6" key="1">
    <citation type="submission" date="2022-05" db="EMBL/GenBank/DDBJ databases">
        <authorList>
            <person name="Oliphant S.A."/>
            <person name="Watson-Haigh N.S."/>
            <person name="Sumby K.M."/>
            <person name="Gardner J.M."/>
            <person name="Jiranek V."/>
        </authorList>
    </citation>
    <scope>NUCLEOTIDE SEQUENCE</scope>
    <source>
        <strain evidence="6">Ru20-1</strain>
    </source>
</reference>
<dbReference type="InterPro" id="IPR025302">
    <property type="entry name" value="DrrA1/2-like_C"/>
</dbReference>
<dbReference type="InterPro" id="IPR027417">
    <property type="entry name" value="P-loop_NTPase"/>
</dbReference>
<dbReference type="RefSeq" id="WP_252780067.1">
    <property type="nucleotide sequence ID" value="NZ_CP097478.1"/>
</dbReference>
<keyword evidence="7" id="KW-1185">Reference proteome</keyword>
<evidence type="ECO:0000313" key="6">
    <source>
        <dbReference type="EMBL" id="USS93259.1"/>
    </source>
</evidence>
<sequence>MLNINNVTKRFNDTVALDNLSLNLYSGEILGLIGKNGAGKSTTFKLILNFIEPDSGSIYLDNHKLSKNDLDQIGYMPEERGLYLDMSVKQQVLYFAELHDYDKDKALKGLDYWMRRLEVKGFINYKIKALSKGNQQKIQLMAAFIHQPKLLILDEPFSGLDPINIEILISAVKELQENGTAIIFSSHDMRNVEQLSNKLLLLNNGKTILNDDLIKIKDKFGKTNLYIEGPFKKDDLIDLPNLVKIAKDYSGYHLTFTSKEAAFNALVNLKNKYELSGYRLFNPSMDEIFKMKITKKEGKNA</sequence>
<dbReference type="Gene3D" id="3.40.50.300">
    <property type="entry name" value="P-loop containing nucleotide triphosphate hydrolases"/>
    <property type="match status" value="1"/>
</dbReference>
<evidence type="ECO:0000256" key="1">
    <source>
        <dbReference type="ARBA" id="ARBA00005417"/>
    </source>
</evidence>
<name>A0ABY5C395_9LACO</name>
<dbReference type="InterPro" id="IPR003593">
    <property type="entry name" value="AAA+_ATPase"/>
</dbReference>
<dbReference type="PANTHER" id="PTHR42711:SF5">
    <property type="entry name" value="ABC TRANSPORTER ATP-BINDING PROTEIN NATA"/>
    <property type="match status" value="1"/>
</dbReference>
<comment type="similarity">
    <text evidence="1">Belongs to the ABC transporter superfamily.</text>
</comment>
<keyword evidence="4 6" id="KW-0067">ATP-binding</keyword>
<dbReference type="Pfam" id="PF13732">
    <property type="entry name" value="DrrA1-3_C"/>
    <property type="match status" value="1"/>
</dbReference>
<keyword evidence="3" id="KW-0547">Nucleotide-binding</keyword>
<evidence type="ECO:0000256" key="4">
    <source>
        <dbReference type="ARBA" id="ARBA00022840"/>
    </source>
</evidence>
<protein>
    <submittedName>
        <fullName evidence="6">ATP-binding cassette domain-containing protein</fullName>
    </submittedName>
</protein>
<gene>
    <name evidence="6" type="ORF">M8332_06620</name>
</gene>
<evidence type="ECO:0000259" key="5">
    <source>
        <dbReference type="PROSITE" id="PS50893"/>
    </source>
</evidence>
<dbReference type="GO" id="GO:0005524">
    <property type="term" value="F:ATP binding"/>
    <property type="evidence" value="ECO:0007669"/>
    <property type="project" value="UniProtKB-KW"/>
</dbReference>
<dbReference type="PROSITE" id="PS50893">
    <property type="entry name" value="ABC_TRANSPORTER_2"/>
    <property type="match status" value="1"/>
</dbReference>